<dbReference type="Proteomes" id="UP000288859">
    <property type="component" value="Unassembled WGS sequence"/>
</dbReference>
<gene>
    <name evidence="8" type="ORF">B0A52_03421</name>
</gene>
<dbReference type="InterPro" id="IPR011251">
    <property type="entry name" value="Luciferase-like_dom"/>
</dbReference>
<comment type="caution">
    <text evidence="8">The sequence shown here is derived from an EMBL/GenBank/DDBJ whole genome shotgun (WGS) entry which is preliminary data.</text>
</comment>
<evidence type="ECO:0000256" key="2">
    <source>
        <dbReference type="ARBA" id="ARBA00022643"/>
    </source>
</evidence>
<evidence type="ECO:0000313" key="9">
    <source>
        <dbReference type="Proteomes" id="UP000288859"/>
    </source>
</evidence>
<reference evidence="8 9" key="1">
    <citation type="submission" date="2017-03" db="EMBL/GenBank/DDBJ databases">
        <title>Genomes of endolithic fungi from Antarctica.</title>
        <authorList>
            <person name="Coleine C."/>
            <person name="Masonjones S."/>
            <person name="Stajich J.E."/>
        </authorList>
    </citation>
    <scope>NUCLEOTIDE SEQUENCE [LARGE SCALE GENOMIC DNA]</scope>
    <source>
        <strain evidence="8 9">CCFEE 6314</strain>
    </source>
</reference>
<protein>
    <recommendedName>
        <fullName evidence="7">Luciferase-like domain-containing protein</fullName>
    </recommendedName>
</protein>
<proteinExistence type="inferred from homology"/>
<accession>A0A438N5M1</accession>
<dbReference type="AlphaFoldDB" id="A0A438N5M1"/>
<evidence type="ECO:0000256" key="5">
    <source>
        <dbReference type="ARBA" id="ARBA00033748"/>
    </source>
</evidence>
<name>A0A438N5M1_EXOME</name>
<feature type="region of interest" description="Disordered" evidence="6">
    <location>
        <begin position="493"/>
        <end position="525"/>
    </location>
</feature>
<dbReference type="OrthoDB" id="5561043at2759"/>
<keyword evidence="4" id="KW-0503">Monooxygenase</keyword>
<dbReference type="NCBIfam" id="TIGR03860">
    <property type="entry name" value="FMN_nitrolo"/>
    <property type="match status" value="1"/>
</dbReference>
<evidence type="ECO:0000313" key="8">
    <source>
        <dbReference type="EMBL" id="RVX71056.1"/>
    </source>
</evidence>
<dbReference type="InterPro" id="IPR051260">
    <property type="entry name" value="Diverse_substr_monoxygenases"/>
</dbReference>
<organism evidence="8 9">
    <name type="scientific">Exophiala mesophila</name>
    <name type="common">Black yeast-like fungus</name>
    <dbReference type="NCBI Taxonomy" id="212818"/>
    <lineage>
        <taxon>Eukaryota</taxon>
        <taxon>Fungi</taxon>
        <taxon>Dikarya</taxon>
        <taxon>Ascomycota</taxon>
        <taxon>Pezizomycotina</taxon>
        <taxon>Eurotiomycetes</taxon>
        <taxon>Chaetothyriomycetidae</taxon>
        <taxon>Chaetothyriales</taxon>
        <taxon>Herpotrichiellaceae</taxon>
        <taxon>Exophiala</taxon>
    </lineage>
</organism>
<comment type="similarity">
    <text evidence="5">Belongs to the NtaA/SnaA/DszA monooxygenase family.</text>
</comment>
<evidence type="ECO:0000259" key="7">
    <source>
        <dbReference type="Pfam" id="PF00296"/>
    </source>
</evidence>
<dbReference type="Pfam" id="PF00296">
    <property type="entry name" value="Bac_luciferase"/>
    <property type="match status" value="1"/>
</dbReference>
<keyword evidence="1" id="KW-0285">Flavoprotein</keyword>
<dbReference type="Gene3D" id="3.20.20.30">
    <property type="entry name" value="Luciferase-like domain"/>
    <property type="match status" value="1"/>
</dbReference>
<evidence type="ECO:0000256" key="3">
    <source>
        <dbReference type="ARBA" id="ARBA00023002"/>
    </source>
</evidence>
<dbReference type="InterPro" id="IPR016215">
    <property type="entry name" value="NTA_MOA"/>
</dbReference>
<sequence>MAPLKMIHLNFIENTSAGNSGSPGQWKDPRDRSYTKDRIQYYMDLAKLAEKGKITSIFLTDAYGISETYEKSAAVAFQGSWHVPHMDPLLFAVPMTSVTKSLGVVVTGTTSYLPPYIVARNFSTVDHLTEGRIGWNVVTSFNAASGQAMGLDKMIPHDERYERAHEFLDILYDLWEGSWEDGAAVWDVQRDMAYDASKIHKVEHQGRFYKMSGYNQVHPSPQRTPVIFQAGASKSGIGFSGKHAEAVFVHGTAMSQVRKQVDAIRAEATRVGRDGSQIQFFMAFFPTLGRTHEEAVAKWEKARSYAHAISGLATIADFTGVDLSVYPLDEPFEFEGKKSDAAIYGWIDAIKAAAGRESGTKMTPRELGAMIAMGPTSSSPVGTAEEVADVMEKWIEEANVDGFNLQQYITTESFTDVVELLIPELQKRGIYHTEYPVPGGTLRENLYRKKGQNLVPDDHPAHPYKWNVRETNHKSAWDLRENGAELAAAAAAADDRADEQEANTNGSHAVNGTSFVIGNGVKEAP</sequence>
<dbReference type="GO" id="GO:0004497">
    <property type="term" value="F:monooxygenase activity"/>
    <property type="evidence" value="ECO:0007669"/>
    <property type="project" value="UniProtKB-KW"/>
</dbReference>
<dbReference type="GO" id="GO:0016705">
    <property type="term" value="F:oxidoreductase activity, acting on paired donors, with incorporation or reduction of molecular oxygen"/>
    <property type="evidence" value="ECO:0007669"/>
    <property type="project" value="InterPro"/>
</dbReference>
<feature type="domain" description="Luciferase-like" evidence="7">
    <location>
        <begin position="32"/>
        <end position="398"/>
    </location>
</feature>
<feature type="compositionally biased region" description="Polar residues" evidence="6">
    <location>
        <begin position="503"/>
        <end position="516"/>
    </location>
</feature>
<dbReference type="VEuPathDB" id="FungiDB:PV10_06004"/>
<dbReference type="EMBL" id="NAJM01000019">
    <property type="protein sequence ID" value="RVX71056.1"/>
    <property type="molecule type" value="Genomic_DNA"/>
</dbReference>
<dbReference type="PANTHER" id="PTHR30011:SF16">
    <property type="entry name" value="C2H2 FINGER DOMAIN TRANSCRIPTION FACTOR (EUROFUNG)-RELATED"/>
    <property type="match status" value="1"/>
</dbReference>
<evidence type="ECO:0000256" key="6">
    <source>
        <dbReference type="SAM" id="MobiDB-lite"/>
    </source>
</evidence>
<evidence type="ECO:0000256" key="1">
    <source>
        <dbReference type="ARBA" id="ARBA00022630"/>
    </source>
</evidence>
<dbReference type="InterPro" id="IPR036661">
    <property type="entry name" value="Luciferase-like_sf"/>
</dbReference>
<keyword evidence="2" id="KW-0288">FMN</keyword>
<evidence type="ECO:0000256" key="4">
    <source>
        <dbReference type="ARBA" id="ARBA00023033"/>
    </source>
</evidence>
<dbReference type="SUPFAM" id="SSF51679">
    <property type="entry name" value="Bacterial luciferase-like"/>
    <property type="match status" value="1"/>
</dbReference>
<keyword evidence="3" id="KW-0560">Oxidoreductase</keyword>
<dbReference type="PANTHER" id="PTHR30011">
    <property type="entry name" value="ALKANESULFONATE MONOOXYGENASE-RELATED"/>
    <property type="match status" value="1"/>
</dbReference>
<dbReference type="PIRSF" id="PIRSF000337">
    <property type="entry name" value="NTA_MOA"/>
    <property type="match status" value="1"/>
</dbReference>